<feature type="chain" id="PRO_5047013228" evidence="2">
    <location>
        <begin position="26"/>
        <end position="1007"/>
    </location>
</feature>
<dbReference type="InterPro" id="IPR024983">
    <property type="entry name" value="CHAT_dom"/>
</dbReference>
<evidence type="ECO:0000313" key="5">
    <source>
        <dbReference type="Proteomes" id="UP000618445"/>
    </source>
</evidence>
<keyword evidence="5" id="KW-1185">Reference proteome</keyword>
<dbReference type="RefSeq" id="WP_190580046.1">
    <property type="nucleotide sequence ID" value="NZ_CAWPQU010000028.1"/>
</dbReference>
<feature type="repeat" description="TPR" evidence="1">
    <location>
        <begin position="223"/>
        <end position="256"/>
    </location>
</feature>
<comment type="caution">
    <text evidence="4">The sequence shown here is derived from an EMBL/GenBank/DDBJ whole genome shotgun (WGS) entry which is preliminary data.</text>
</comment>
<dbReference type="PANTHER" id="PTHR10098">
    <property type="entry name" value="RAPSYN-RELATED"/>
    <property type="match status" value="1"/>
</dbReference>
<gene>
    <name evidence="4" type="ORF">H6G05_18140</name>
</gene>
<evidence type="ECO:0000256" key="1">
    <source>
        <dbReference type="PROSITE-ProRule" id="PRU00339"/>
    </source>
</evidence>
<dbReference type="InterPro" id="IPR019734">
    <property type="entry name" value="TPR_rpt"/>
</dbReference>
<protein>
    <submittedName>
        <fullName evidence="4">Tetratricopeptide repeat protein</fullName>
    </submittedName>
</protein>
<sequence>MLYRSILSTLLILNASTFLANSANAKMLLQPLTSQHKLAQSQAPKPEQSNLDRGFQLVIDGRTRLQRGEAQEAIQLFQQAIAIFQKEGDRFSEARTQNFIGNVYLNLQQFDRAIASYQGAFKIVSDLQLQNVKENLQVRLDEVQILQNLGFALNRANNWRQAIATYEQALVKARAIKAQERELTILNNIGNIYVEIGQFSQGLERLQQALAIYESTNNQKSSAGVLLNIGFAYRRLGQFEKALNFYQQSLKIVQVTGERKIETSILNNIAGVYRSQGKYLQALEAYQASLEVSQQLNLTSQAATTLSNIGVVYKELGQLDNALRFQELALQKIQKLGDRQAESIFLSNIGSIYDDKGNLKQALSYYEKALAIHKELNDIPAQGITYNNIGEIYRLSKQNDLAISNYQKSLKILREIGDRSAEATSLSNLGLVYADLKRYPEALDAYQQAAAIHRQLGERRGESIDLSNLGNLFASWQQPDLAILFYKQSVNIRESIRKELRSLSVADQKTFTGTVERTYRDLANLLLKQNRILEAQQVLDLLKVQELDDYLQNVRGNVETAKGIELLAPEQRFLTDYSAIQNRAIQAGKEQLDILKITQANRSSQQIQRLRELLDVQSQSSQQLNTYVQSPAVATILNQINQGGDRSNALNLEQFTALQKTLQKMSQKTAIFYPLILEDRLELILVTANGDPIRRTVAIKQEDLNSAIVDFRSDVRDPSSLDILDSSQRIYTWLIAPIAADLQKAGVQTIIYAPDGQLRYLPIAALYDGKQWLVERYAINTITAASLTNLSDRRRNSQPLVLAGAFTSGKFIFDVNGQTFNFSGLPFAGIEVDNLIAKLPNSTKLIDRDFNVKSTVAKFKQYNIIHLATHAAFVIGKPEDSFVLFGDGSRASLRDVSTWSLQNVDLVILSACETGLGGTLGNGTEIMGFGYQMEYAGAKAAIASLWQVSDGGTQALMDAFYGILQDTKLTKAEVLAKSQRVLINTGKNSNFSHPYYWSPFIIIGNGL</sequence>
<dbReference type="PROSITE" id="PS50005">
    <property type="entry name" value="TPR"/>
    <property type="match status" value="6"/>
</dbReference>
<feature type="repeat" description="TPR" evidence="1">
    <location>
        <begin position="343"/>
        <end position="376"/>
    </location>
</feature>
<name>A0ABR8CDT1_9CYAN</name>
<dbReference type="Proteomes" id="UP000618445">
    <property type="component" value="Unassembled WGS sequence"/>
</dbReference>
<dbReference type="InterPro" id="IPR011990">
    <property type="entry name" value="TPR-like_helical_dom_sf"/>
</dbReference>
<dbReference type="Pfam" id="PF13424">
    <property type="entry name" value="TPR_12"/>
    <property type="match status" value="5"/>
</dbReference>
<dbReference type="SMART" id="SM00028">
    <property type="entry name" value="TPR"/>
    <property type="match status" value="11"/>
</dbReference>
<feature type="domain" description="CHAT" evidence="3">
    <location>
        <begin position="726"/>
        <end position="1005"/>
    </location>
</feature>
<feature type="repeat" description="TPR" evidence="1">
    <location>
        <begin position="263"/>
        <end position="296"/>
    </location>
</feature>
<feature type="signal peptide" evidence="2">
    <location>
        <begin position="1"/>
        <end position="25"/>
    </location>
</feature>
<dbReference type="Pfam" id="PF12770">
    <property type="entry name" value="CHAT"/>
    <property type="match status" value="1"/>
</dbReference>
<dbReference type="EMBL" id="JACJQY010000034">
    <property type="protein sequence ID" value="MBD2318761.1"/>
    <property type="molecule type" value="Genomic_DNA"/>
</dbReference>
<evidence type="ECO:0000256" key="2">
    <source>
        <dbReference type="SAM" id="SignalP"/>
    </source>
</evidence>
<accession>A0ABR8CDT1</accession>
<proteinExistence type="predicted"/>
<dbReference type="PROSITE" id="PS50293">
    <property type="entry name" value="TPR_REGION"/>
    <property type="match status" value="1"/>
</dbReference>
<keyword evidence="2" id="KW-0732">Signal</keyword>
<organism evidence="4 5">
    <name type="scientific">Phormidium tenue FACHB-1050</name>
    <dbReference type="NCBI Taxonomy" id="2692857"/>
    <lineage>
        <taxon>Bacteria</taxon>
        <taxon>Bacillati</taxon>
        <taxon>Cyanobacteriota</taxon>
        <taxon>Cyanophyceae</taxon>
        <taxon>Oscillatoriophycideae</taxon>
        <taxon>Oscillatoriales</taxon>
        <taxon>Oscillatoriaceae</taxon>
        <taxon>Phormidium</taxon>
    </lineage>
</organism>
<reference evidence="4 5" key="1">
    <citation type="journal article" date="2020" name="ISME J.">
        <title>Comparative genomics reveals insights into cyanobacterial evolution and habitat adaptation.</title>
        <authorList>
            <person name="Chen M.Y."/>
            <person name="Teng W.K."/>
            <person name="Zhao L."/>
            <person name="Hu C.X."/>
            <person name="Zhou Y.K."/>
            <person name="Han B.P."/>
            <person name="Song L.R."/>
            <person name="Shu W.S."/>
        </authorList>
    </citation>
    <scope>NUCLEOTIDE SEQUENCE [LARGE SCALE GENOMIC DNA]</scope>
    <source>
        <strain evidence="4 5">FACHB-1050</strain>
    </source>
</reference>
<keyword evidence="1" id="KW-0802">TPR repeat</keyword>
<evidence type="ECO:0000259" key="3">
    <source>
        <dbReference type="Pfam" id="PF12770"/>
    </source>
</evidence>
<evidence type="ECO:0000313" key="4">
    <source>
        <dbReference type="EMBL" id="MBD2318761.1"/>
    </source>
</evidence>
<dbReference type="Gene3D" id="1.25.40.10">
    <property type="entry name" value="Tetratricopeptide repeat domain"/>
    <property type="match status" value="3"/>
</dbReference>
<dbReference type="PANTHER" id="PTHR10098:SF108">
    <property type="entry name" value="TETRATRICOPEPTIDE REPEAT PROTEIN 28"/>
    <property type="match status" value="1"/>
</dbReference>
<feature type="repeat" description="TPR" evidence="1">
    <location>
        <begin position="423"/>
        <end position="456"/>
    </location>
</feature>
<feature type="repeat" description="TPR" evidence="1">
    <location>
        <begin position="94"/>
        <end position="127"/>
    </location>
</feature>
<dbReference type="SUPFAM" id="SSF48452">
    <property type="entry name" value="TPR-like"/>
    <property type="match status" value="4"/>
</dbReference>
<feature type="repeat" description="TPR" evidence="1">
    <location>
        <begin position="183"/>
        <end position="216"/>
    </location>
</feature>